<dbReference type="FunFam" id="3.90.226.10:FF:000009">
    <property type="entry name" value="Carnitinyl-CoA dehydratase"/>
    <property type="match status" value="1"/>
</dbReference>
<dbReference type="Gene3D" id="3.90.226.10">
    <property type="entry name" value="2-enoyl-CoA Hydratase, Chain A, domain 1"/>
    <property type="match status" value="1"/>
</dbReference>
<evidence type="ECO:0000256" key="2">
    <source>
        <dbReference type="ARBA" id="ARBA00023239"/>
    </source>
</evidence>
<dbReference type="PANTHER" id="PTHR11941">
    <property type="entry name" value="ENOYL-COA HYDRATASE-RELATED"/>
    <property type="match status" value="1"/>
</dbReference>
<dbReference type="GO" id="GO:0016829">
    <property type="term" value="F:lyase activity"/>
    <property type="evidence" value="ECO:0007669"/>
    <property type="project" value="UniProtKB-KW"/>
</dbReference>
<protein>
    <submittedName>
        <fullName evidence="3">Short chain enoyl-CoA hydratase</fullName>
    </submittedName>
</protein>
<sequence>MRDYQRIRYELDDHVATVTIARADVRNALDNLANIELGQAFDDFAADPDAWVAIITGEGDKAFCAGNDLKARARGDVLTQDKWSGGFGGLARRHDLFKPVICAANGSALGGGFEIVLACDIVVAADHARFALPEARIGQLAGAGGAHRLPRALPWQRAMGMLLTGRDIDAATARDWGLVNEVVPGEDLMPAARRWAAELAGLSPLALRAAKEAASLGLHMPLEEAIGTSFPGRDLLRASDDFLEGPRAFAEKRQPRWTGR</sequence>
<proteinExistence type="inferred from homology"/>
<organism evidence="3 4">
    <name type="scientific">Rhizorhabdus histidinilytica</name>
    <dbReference type="NCBI Taxonomy" id="439228"/>
    <lineage>
        <taxon>Bacteria</taxon>
        <taxon>Pseudomonadati</taxon>
        <taxon>Pseudomonadota</taxon>
        <taxon>Alphaproteobacteria</taxon>
        <taxon>Sphingomonadales</taxon>
        <taxon>Sphingomonadaceae</taxon>
        <taxon>Rhizorhabdus</taxon>
    </lineage>
</organism>
<dbReference type="InterPro" id="IPR001753">
    <property type="entry name" value="Enoyl-CoA_hydra/iso"/>
</dbReference>
<dbReference type="CDD" id="cd06558">
    <property type="entry name" value="crotonase-like"/>
    <property type="match status" value="1"/>
</dbReference>
<dbReference type="InterPro" id="IPR014748">
    <property type="entry name" value="Enoyl-CoA_hydra_C"/>
</dbReference>
<dbReference type="EMBL" id="FUYM01000007">
    <property type="protein sequence ID" value="SKB86242.1"/>
    <property type="molecule type" value="Genomic_DNA"/>
</dbReference>
<keyword evidence="4" id="KW-1185">Reference proteome</keyword>
<gene>
    <name evidence="3" type="ORF">SAMN06295920_107149</name>
</gene>
<comment type="similarity">
    <text evidence="1">Belongs to the enoyl-CoA hydratase/isomerase family.</text>
</comment>
<accession>A0A1T5EQH1</accession>
<dbReference type="Proteomes" id="UP000189818">
    <property type="component" value="Unassembled WGS sequence"/>
</dbReference>
<dbReference type="Gene3D" id="1.10.12.10">
    <property type="entry name" value="Lyase 2-enoyl-coa Hydratase, Chain A, domain 2"/>
    <property type="match status" value="1"/>
</dbReference>
<evidence type="ECO:0000313" key="3">
    <source>
        <dbReference type="EMBL" id="SKB86242.1"/>
    </source>
</evidence>
<dbReference type="RefSeq" id="WP_079649246.1">
    <property type="nucleotide sequence ID" value="NZ_FUYM01000007.1"/>
</dbReference>
<dbReference type="AlphaFoldDB" id="A0A1T5EQH1"/>
<evidence type="ECO:0000313" key="4">
    <source>
        <dbReference type="Proteomes" id="UP000189818"/>
    </source>
</evidence>
<keyword evidence="2" id="KW-0456">Lyase</keyword>
<dbReference type="InterPro" id="IPR029045">
    <property type="entry name" value="ClpP/crotonase-like_dom_sf"/>
</dbReference>
<name>A0A1T5EQH1_9SPHN</name>
<dbReference type="GO" id="GO:0006635">
    <property type="term" value="P:fatty acid beta-oxidation"/>
    <property type="evidence" value="ECO:0007669"/>
    <property type="project" value="TreeGrafter"/>
</dbReference>
<evidence type="ECO:0000256" key="1">
    <source>
        <dbReference type="ARBA" id="ARBA00005254"/>
    </source>
</evidence>
<dbReference type="Pfam" id="PF00378">
    <property type="entry name" value="ECH_1"/>
    <property type="match status" value="1"/>
</dbReference>
<reference evidence="4" key="1">
    <citation type="submission" date="2017-02" db="EMBL/GenBank/DDBJ databases">
        <authorList>
            <person name="Varghese N."/>
            <person name="Submissions S."/>
        </authorList>
    </citation>
    <scope>NUCLEOTIDE SEQUENCE [LARGE SCALE GENOMIC DNA]</scope>
    <source>
        <strain evidence="4">UM2</strain>
    </source>
</reference>
<dbReference type="SUPFAM" id="SSF52096">
    <property type="entry name" value="ClpP/crotonase"/>
    <property type="match status" value="1"/>
</dbReference>
<dbReference type="OrthoDB" id="7225138at2"/>
<dbReference type="PANTHER" id="PTHR11941:SF54">
    <property type="entry name" value="ENOYL-COA HYDRATASE, MITOCHONDRIAL"/>
    <property type="match status" value="1"/>
</dbReference>
<dbReference type="STRING" id="439228.SAMN06295920_107149"/>